<name>A0A178ZE44_9EURO</name>
<dbReference type="InterPro" id="IPR036291">
    <property type="entry name" value="NAD(P)-bd_dom_sf"/>
</dbReference>
<dbReference type="GO" id="GO:0008270">
    <property type="term" value="F:zinc ion binding"/>
    <property type="evidence" value="ECO:0007669"/>
    <property type="project" value="InterPro"/>
</dbReference>
<dbReference type="InterPro" id="IPR013154">
    <property type="entry name" value="ADH-like_N"/>
</dbReference>
<dbReference type="PROSITE" id="PS00059">
    <property type="entry name" value="ADH_ZINC"/>
    <property type="match status" value="1"/>
</dbReference>
<protein>
    <submittedName>
        <fullName evidence="9">Alcohol dehydrogenase</fullName>
    </submittedName>
</protein>
<dbReference type="InterPro" id="IPR020843">
    <property type="entry name" value="ER"/>
</dbReference>
<dbReference type="Proteomes" id="UP000078343">
    <property type="component" value="Unassembled WGS sequence"/>
</dbReference>
<evidence type="ECO:0000256" key="4">
    <source>
        <dbReference type="ARBA" id="ARBA00022833"/>
    </source>
</evidence>
<evidence type="ECO:0000313" key="10">
    <source>
        <dbReference type="Proteomes" id="UP000078343"/>
    </source>
</evidence>
<dbReference type="PANTHER" id="PTHR42940">
    <property type="entry name" value="ALCOHOL DEHYDROGENASE 1-RELATED"/>
    <property type="match status" value="1"/>
</dbReference>
<evidence type="ECO:0000256" key="3">
    <source>
        <dbReference type="ARBA" id="ARBA00022723"/>
    </source>
</evidence>
<evidence type="ECO:0000256" key="5">
    <source>
        <dbReference type="ARBA" id="ARBA00023002"/>
    </source>
</evidence>
<evidence type="ECO:0000256" key="7">
    <source>
        <dbReference type="RuleBase" id="RU361277"/>
    </source>
</evidence>
<evidence type="ECO:0000259" key="8">
    <source>
        <dbReference type="SMART" id="SM00829"/>
    </source>
</evidence>
<evidence type="ECO:0000256" key="2">
    <source>
        <dbReference type="ARBA" id="ARBA00008072"/>
    </source>
</evidence>
<dbReference type="Gene3D" id="3.40.50.720">
    <property type="entry name" value="NAD(P)-binding Rossmann-like Domain"/>
    <property type="match status" value="1"/>
</dbReference>
<organism evidence="9 10">
    <name type="scientific">Fonsecaea erecta</name>
    <dbReference type="NCBI Taxonomy" id="1367422"/>
    <lineage>
        <taxon>Eukaryota</taxon>
        <taxon>Fungi</taxon>
        <taxon>Dikarya</taxon>
        <taxon>Ascomycota</taxon>
        <taxon>Pezizomycotina</taxon>
        <taxon>Eurotiomycetes</taxon>
        <taxon>Chaetothyriomycetidae</taxon>
        <taxon>Chaetothyriales</taxon>
        <taxon>Herpotrichiellaceae</taxon>
        <taxon>Fonsecaea</taxon>
    </lineage>
</organism>
<dbReference type="InterPro" id="IPR002328">
    <property type="entry name" value="ADH_Zn_CS"/>
</dbReference>
<gene>
    <name evidence="9" type="ORF">AYL99_07139</name>
</gene>
<dbReference type="InterPro" id="IPR011032">
    <property type="entry name" value="GroES-like_sf"/>
</dbReference>
<dbReference type="RefSeq" id="XP_018691416.1">
    <property type="nucleotide sequence ID" value="XM_018838648.1"/>
</dbReference>
<dbReference type="SUPFAM" id="SSF51735">
    <property type="entry name" value="NAD(P)-binding Rossmann-fold domains"/>
    <property type="match status" value="1"/>
</dbReference>
<dbReference type="Pfam" id="PF08240">
    <property type="entry name" value="ADH_N"/>
    <property type="match status" value="1"/>
</dbReference>
<dbReference type="GeneID" id="30011307"/>
<comment type="cofactor">
    <cofactor evidence="1 7">
        <name>Zn(2+)</name>
        <dbReference type="ChEBI" id="CHEBI:29105"/>
    </cofactor>
</comment>
<dbReference type="FunFam" id="3.40.50.720:FF:000039">
    <property type="entry name" value="Alcohol dehydrogenase AdhP"/>
    <property type="match status" value="1"/>
</dbReference>
<evidence type="ECO:0000256" key="6">
    <source>
        <dbReference type="ARBA" id="ARBA00023027"/>
    </source>
</evidence>
<comment type="similarity">
    <text evidence="2 7">Belongs to the zinc-containing alcohol dehydrogenase family.</text>
</comment>
<dbReference type="EMBL" id="LVYI01000006">
    <property type="protein sequence ID" value="OAP58049.1"/>
    <property type="molecule type" value="Genomic_DNA"/>
</dbReference>
<feature type="domain" description="Enoyl reductase (ER)" evidence="8">
    <location>
        <begin position="23"/>
        <end position="361"/>
    </location>
</feature>
<dbReference type="SUPFAM" id="SSF50129">
    <property type="entry name" value="GroES-like"/>
    <property type="match status" value="1"/>
</dbReference>
<reference evidence="9 10" key="1">
    <citation type="submission" date="2016-04" db="EMBL/GenBank/DDBJ databases">
        <title>Draft genome of Fonsecaea erecta CBS 125763.</title>
        <authorList>
            <person name="Weiss V.A."/>
            <person name="Vicente V.A."/>
            <person name="Raittz R.T."/>
            <person name="Moreno L.F."/>
            <person name="De Souza E.M."/>
            <person name="Pedrosa F.O."/>
            <person name="Steffens M.B."/>
            <person name="Faoro H."/>
            <person name="Tadra-Sfeir M.Z."/>
            <person name="Najafzadeh M.J."/>
            <person name="Felipe M.S."/>
            <person name="Teixeira M."/>
            <person name="Sun J."/>
            <person name="Xi L."/>
            <person name="Gomes R."/>
            <person name="De Azevedo C.M."/>
            <person name="Salgado C.G."/>
            <person name="Da Silva M.B."/>
            <person name="Nascimento M.F."/>
            <person name="Queiroz-Telles F."/>
            <person name="Attili D.S."/>
            <person name="Gorbushina A."/>
        </authorList>
    </citation>
    <scope>NUCLEOTIDE SEQUENCE [LARGE SCALE GENOMIC DNA]</scope>
    <source>
        <strain evidence="9 10">CBS 125763</strain>
    </source>
</reference>
<proteinExistence type="inferred from homology"/>
<dbReference type="GO" id="GO:0005737">
    <property type="term" value="C:cytoplasm"/>
    <property type="evidence" value="ECO:0007669"/>
    <property type="project" value="TreeGrafter"/>
</dbReference>
<keyword evidence="6" id="KW-0520">NAD</keyword>
<keyword evidence="3 7" id="KW-0479">Metal-binding</keyword>
<dbReference type="STRING" id="1367422.A0A178ZE44"/>
<dbReference type="CDD" id="cd08297">
    <property type="entry name" value="CAD3"/>
    <property type="match status" value="1"/>
</dbReference>
<dbReference type="SMART" id="SM00829">
    <property type="entry name" value="PKS_ER"/>
    <property type="match status" value="1"/>
</dbReference>
<dbReference type="PANTHER" id="PTHR42940:SF1">
    <property type="entry name" value="ENOYL REDUCTASE (ER) DOMAIN-CONTAINING PROTEIN"/>
    <property type="match status" value="1"/>
</dbReference>
<evidence type="ECO:0000313" key="9">
    <source>
        <dbReference type="EMBL" id="OAP58049.1"/>
    </source>
</evidence>
<dbReference type="Pfam" id="PF00107">
    <property type="entry name" value="ADH_zinc_N"/>
    <property type="match status" value="1"/>
</dbReference>
<keyword evidence="5" id="KW-0560">Oxidoreductase</keyword>
<dbReference type="GO" id="GO:0004022">
    <property type="term" value="F:alcohol dehydrogenase (NAD+) activity"/>
    <property type="evidence" value="ECO:0007669"/>
    <property type="project" value="TreeGrafter"/>
</dbReference>
<accession>A0A178ZE44</accession>
<keyword evidence="4 7" id="KW-0862">Zinc</keyword>
<sequence length="366" mass="38920">MGDSSVGYDIPTECWGAVVKDEGPNFYVEVEKVPLTVASSPLGPNDVLIKLNATGICLSDIHYMLNDWNLPKMSDLGVKCAGHEGSGVIVKVGENVKGLKVGQRAGFKPIQNVCHICEHCKSGREQYCLRAVFTGGACDGSYKQYVISPDSYTTLIPDGVSDYVAGPVMCSASTVYTSIKESGIRPGQFAVFPGGGGGVGIQGVQLAVAMGLRAVVIDTGDERRKLAMQLGAEYFVDFRKGDPVKEVVELTEGGAHAVFVTAVQSYPISLGYLGVRAGGKVMCIGLPPHGKYHIDLDPSTLVFRGQSIAGTLVSSMADIDETLDFARRGKLRLEPTVVGLSKFNEAVQKLKNGQVAGRIVVDFNLP</sequence>
<dbReference type="Gene3D" id="3.90.180.10">
    <property type="entry name" value="Medium-chain alcohol dehydrogenases, catalytic domain"/>
    <property type="match status" value="1"/>
</dbReference>
<dbReference type="InterPro" id="IPR013149">
    <property type="entry name" value="ADH-like_C"/>
</dbReference>
<comment type="caution">
    <text evidence="9">The sequence shown here is derived from an EMBL/GenBank/DDBJ whole genome shotgun (WGS) entry which is preliminary data.</text>
</comment>
<dbReference type="OrthoDB" id="1879366at2759"/>
<keyword evidence="10" id="KW-1185">Reference proteome</keyword>
<dbReference type="AlphaFoldDB" id="A0A178ZE44"/>
<evidence type="ECO:0000256" key="1">
    <source>
        <dbReference type="ARBA" id="ARBA00001947"/>
    </source>
</evidence>